<dbReference type="PANTHER" id="PTHR10683">
    <property type="entry name" value="TRANSALDOLASE"/>
    <property type="match status" value="1"/>
</dbReference>
<name>A0A7W7LSP7_9ACTN</name>
<dbReference type="GO" id="GO:0005737">
    <property type="term" value="C:cytoplasm"/>
    <property type="evidence" value="ECO:0007669"/>
    <property type="project" value="UniProtKB-SubCell"/>
</dbReference>
<evidence type="ECO:0000256" key="8">
    <source>
        <dbReference type="ARBA" id="ARBA00023126"/>
    </source>
</evidence>
<keyword evidence="12" id="KW-1185">Reference proteome</keyword>
<sequence>MTGDVLERLTTAGVSVWLDDLTRDRLADGSLAALVRSRRVTGATSDPSMLAKSLCDSPFYAGQLDDLAHRGVRAEQALRLVTTHDIRWACDILRPVHEATGGADGLVSVGIDPRLAHDAGATLAEARELWRVTGRANVMVRIPATDAGLTALSACLAEGINADATLILSADRYDLVADACFEGLERAHRAGLPLAGISSVASFLVGRIDSAVDTLLDREGTLEARAMHGTAAVSGARLAHERHERTYRGARWRALAALGARPQRLLWADTTVRNPAYHDTRYVDRLVTRGTVNTMPPATLQAVADHGSVVPRRWTEETYDDARRLLGHLQWFGIDHGELVLRLESEALKQADDSWHQLLDALTLALDKDRQTP</sequence>
<dbReference type="InterPro" id="IPR004732">
    <property type="entry name" value="Transaldolase_2"/>
</dbReference>
<dbReference type="PIRSF" id="PIRSF036915">
    <property type="entry name" value="Trnald_Bac_Plnt"/>
    <property type="match status" value="1"/>
</dbReference>
<evidence type="ECO:0000256" key="4">
    <source>
        <dbReference type="ARBA" id="ARBA00008426"/>
    </source>
</evidence>
<evidence type="ECO:0000256" key="2">
    <source>
        <dbReference type="ARBA" id="ARBA00004496"/>
    </source>
</evidence>
<dbReference type="Pfam" id="PF00923">
    <property type="entry name" value="TAL_FSA"/>
    <property type="match status" value="1"/>
</dbReference>
<keyword evidence="6 10" id="KW-0963">Cytoplasm</keyword>
<dbReference type="UniPathway" id="UPA00115">
    <property type="reaction ID" value="UER00414"/>
</dbReference>
<keyword evidence="9 10" id="KW-0704">Schiff base</keyword>
<proteinExistence type="inferred from homology"/>
<dbReference type="InterPro" id="IPR001585">
    <property type="entry name" value="TAL/FSA"/>
</dbReference>
<dbReference type="AlphaFoldDB" id="A0A7W7LSP7"/>
<evidence type="ECO:0000256" key="10">
    <source>
        <dbReference type="HAMAP-Rule" id="MF_00493"/>
    </source>
</evidence>
<comment type="caution">
    <text evidence="10">Lacks conserved residue(s) required for the propagation of feature annotation.</text>
</comment>
<organism evidence="11 12">
    <name type="scientific">Streptomyces olivoverticillatus</name>
    <dbReference type="NCBI Taxonomy" id="66427"/>
    <lineage>
        <taxon>Bacteria</taxon>
        <taxon>Bacillati</taxon>
        <taxon>Actinomycetota</taxon>
        <taxon>Actinomycetes</taxon>
        <taxon>Kitasatosporales</taxon>
        <taxon>Streptomycetaceae</taxon>
        <taxon>Streptomyces</taxon>
    </lineage>
</organism>
<comment type="function">
    <text evidence="1 10">Transaldolase is important for the balance of metabolites in the pentose-phosphate pathway.</text>
</comment>
<protein>
    <recommendedName>
        <fullName evidence="5 10">Transaldolase</fullName>
        <ecNumber evidence="5 10">2.2.1.2</ecNumber>
    </recommendedName>
</protein>
<evidence type="ECO:0000256" key="7">
    <source>
        <dbReference type="ARBA" id="ARBA00022679"/>
    </source>
</evidence>
<evidence type="ECO:0000313" key="11">
    <source>
        <dbReference type="EMBL" id="MBB4895529.1"/>
    </source>
</evidence>
<dbReference type="NCBIfam" id="NF002881">
    <property type="entry name" value="PRK03343.1"/>
    <property type="match status" value="1"/>
</dbReference>
<evidence type="ECO:0000256" key="1">
    <source>
        <dbReference type="ARBA" id="ARBA00003518"/>
    </source>
</evidence>
<dbReference type="EMBL" id="JACHJH010000008">
    <property type="protein sequence ID" value="MBB4895529.1"/>
    <property type="molecule type" value="Genomic_DNA"/>
</dbReference>
<dbReference type="PANTHER" id="PTHR10683:SF31">
    <property type="entry name" value="TRANSALDOLASE"/>
    <property type="match status" value="1"/>
</dbReference>
<dbReference type="InterPro" id="IPR013785">
    <property type="entry name" value="Aldolase_TIM"/>
</dbReference>
<dbReference type="RefSeq" id="WP_184351313.1">
    <property type="nucleotide sequence ID" value="NZ_JACHJH010000008.1"/>
</dbReference>
<dbReference type="NCBIfam" id="TIGR00876">
    <property type="entry name" value="tal_mycobact"/>
    <property type="match status" value="1"/>
</dbReference>
<evidence type="ECO:0000313" key="12">
    <source>
        <dbReference type="Proteomes" id="UP000556084"/>
    </source>
</evidence>
<dbReference type="GO" id="GO:0004801">
    <property type="term" value="F:transaldolase activity"/>
    <property type="evidence" value="ECO:0007669"/>
    <property type="project" value="UniProtKB-UniRule"/>
</dbReference>
<accession>A0A7W7LSP7</accession>
<reference evidence="11 12" key="1">
    <citation type="submission" date="2020-08" db="EMBL/GenBank/DDBJ databases">
        <title>Genomic Encyclopedia of Type Strains, Phase III (KMG-III): the genomes of soil and plant-associated and newly described type strains.</title>
        <authorList>
            <person name="Whitman W."/>
        </authorList>
    </citation>
    <scope>NUCLEOTIDE SEQUENCE [LARGE SCALE GENOMIC DNA]</scope>
    <source>
        <strain evidence="11 12">CECT 3266</strain>
    </source>
</reference>
<dbReference type="HAMAP" id="MF_00493">
    <property type="entry name" value="Transaldolase_2"/>
    <property type="match status" value="1"/>
</dbReference>
<evidence type="ECO:0000256" key="3">
    <source>
        <dbReference type="ARBA" id="ARBA00004857"/>
    </source>
</evidence>
<evidence type="ECO:0000256" key="6">
    <source>
        <dbReference type="ARBA" id="ARBA00022490"/>
    </source>
</evidence>
<dbReference type="GO" id="GO:0005975">
    <property type="term" value="P:carbohydrate metabolic process"/>
    <property type="evidence" value="ECO:0007669"/>
    <property type="project" value="InterPro"/>
</dbReference>
<dbReference type="GO" id="GO:0006098">
    <property type="term" value="P:pentose-phosphate shunt"/>
    <property type="evidence" value="ECO:0007669"/>
    <property type="project" value="UniProtKB-UniRule"/>
</dbReference>
<dbReference type="Gene3D" id="3.20.20.70">
    <property type="entry name" value="Aldolase class I"/>
    <property type="match status" value="1"/>
</dbReference>
<evidence type="ECO:0000256" key="5">
    <source>
        <dbReference type="ARBA" id="ARBA00013151"/>
    </source>
</evidence>
<dbReference type="SUPFAM" id="SSF51569">
    <property type="entry name" value="Aldolase"/>
    <property type="match status" value="1"/>
</dbReference>
<keyword evidence="7 10" id="KW-0808">Transferase</keyword>
<comment type="caution">
    <text evidence="11">The sequence shown here is derived from an EMBL/GenBank/DDBJ whole genome shotgun (WGS) entry which is preliminary data.</text>
</comment>
<dbReference type="Proteomes" id="UP000556084">
    <property type="component" value="Unassembled WGS sequence"/>
</dbReference>
<comment type="similarity">
    <text evidence="4 10">Belongs to the transaldolase family. Type 2 subfamily.</text>
</comment>
<evidence type="ECO:0000256" key="9">
    <source>
        <dbReference type="ARBA" id="ARBA00023270"/>
    </source>
</evidence>
<comment type="pathway">
    <text evidence="3 10">Carbohydrate degradation; pentose phosphate pathway; D-glyceraldehyde 3-phosphate and beta-D-fructose 6-phosphate from D-ribose 5-phosphate and D-xylulose 5-phosphate (non-oxidative stage): step 2/3.</text>
</comment>
<comment type="subcellular location">
    <subcellularLocation>
        <location evidence="2 10">Cytoplasm</location>
    </subcellularLocation>
</comment>
<gene>
    <name evidence="10" type="primary">tal</name>
    <name evidence="11" type="ORF">FHS39_004608</name>
</gene>
<keyword evidence="8 10" id="KW-0570">Pentose shunt</keyword>
<comment type="catalytic activity">
    <reaction evidence="10">
        <text>D-sedoheptulose 7-phosphate + D-glyceraldehyde 3-phosphate = D-erythrose 4-phosphate + beta-D-fructose 6-phosphate</text>
        <dbReference type="Rhea" id="RHEA:17053"/>
        <dbReference type="ChEBI" id="CHEBI:16897"/>
        <dbReference type="ChEBI" id="CHEBI:57483"/>
        <dbReference type="ChEBI" id="CHEBI:57634"/>
        <dbReference type="ChEBI" id="CHEBI:59776"/>
        <dbReference type="EC" id="2.2.1.2"/>
    </reaction>
</comment>
<dbReference type="EC" id="2.2.1.2" evidence="5 10"/>